<name>W0S9S5_9ENTR</name>
<dbReference type="SUPFAM" id="SSF51126">
    <property type="entry name" value="Pectin lyase-like"/>
    <property type="match status" value="1"/>
</dbReference>
<dbReference type="InterPro" id="IPR011050">
    <property type="entry name" value="Pectin_lyase_fold/virulence"/>
</dbReference>
<reference evidence="1" key="1">
    <citation type="journal article" date="2013" name="PLoS ONE">
        <title>Capsular Types of Klebsiella pneumoniae Revisited by wzc Sequencing.</title>
        <authorList>
            <person name="Pan Y.J."/>
            <person name="Lin T.L."/>
            <person name="Chen Y.H."/>
            <person name="Hsu C.R."/>
            <person name="Hsieh P.F."/>
            <person name="Wu M.C."/>
            <person name="Wang J.T."/>
        </authorList>
    </citation>
    <scope>NUCLEOTIDE SEQUENCE</scope>
    <source>
        <strain evidence="1">8238</strain>
    </source>
</reference>
<dbReference type="PROSITE" id="PS51257">
    <property type="entry name" value="PROKAR_LIPOPROTEIN"/>
    <property type="match status" value="1"/>
</dbReference>
<reference evidence="2" key="4">
    <citation type="journal article" date="2015" name="Sci. Rep.">
        <title>Genetic analysis of capsular polysaccharide synthesis gene clusters in 79 capsular types of Klebsiella spp.</title>
        <authorList>
            <person name="Pan Y.J."/>
            <person name="Lin T.L."/>
            <person name="Chen C.T."/>
            <person name="Chen Y.Y."/>
            <person name="Hsieh P.F."/>
            <person name="Hsu C.R."/>
            <person name="Wu M.C."/>
            <person name="Wang J.T."/>
        </authorList>
    </citation>
    <scope>NUCLEOTIDE SEQUENCE</scope>
    <source>
        <strain evidence="2">8238</strain>
    </source>
</reference>
<organism evidence="1">
    <name type="scientific">Klebsiella sp. 8238</name>
    <dbReference type="NCBI Taxonomy" id="1339198"/>
    <lineage>
        <taxon>Bacteria</taxon>
        <taxon>Pseudomonadati</taxon>
        <taxon>Pseudomonadota</taxon>
        <taxon>Gammaproteobacteria</taxon>
        <taxon>Enterobacterales</taxon>
        <taxon>Enterobacteriaceae</taxon>
        <taxon>Klebsiella/Raoultella group</taxon>
        <taxon>Klebsiella</taxon>
    </lineage>
</organism>
<sequence length="410" mass="44511">MSKIKIVNYKGQCMNISRRFFLGGAVSSFACYVFANQSQHLTLANDNKVADAMSTEIGDAYKQSVNGENVSLLSFLNKEKTEALNVHGNEVDITNEFNDALKNNVMKIYFPPQKGIYVLDGENIVLPVGFSMFGDSKKIYNVKSSKSFNDSGTVIRIAKNAKRLFSMTGNHIFFGINFDGINRHNYFMQSTEKRIKNCKFINCGFYRWKAGVGNSSYCATLSLFNCIITSNYIGIMNVIDSSIINSIVNANLADGVRLMKGANNNSFLGVRNEWNGATNYFSSGATQNIVTGELVDRAGKNGFVALNGGSWLVNSVIVKRSGRNADDSSHDSAHFYVDGENSSIILSGVKTLAGRDDGNTGHLSPQHSLIIGSEGAAKIIIGSSDLTGSVGEPIIGIEKAKEKSISGLIQ</sequence>
<dbReference type="EMBL" id="AB819894">
    <property type="protein sequence ID" value="BAO27525.1"/>
    <property type="molecule type" value="Genomic_DNA"/>
</dbReference>
<protein>
    <submittedName>
        <fullName evidence="1">Uncharacterized protein</fullName>
    </submittedName>
</protein>
<proteinExistence type="predicted"/>
<accession>W0S9S5</accession>
<evidence type="ECO:0000313" key="1">
    <source>
        <dbReference type="EMBL" id="BAO27525.1"/>
    </source>
</evidence>
<reference evidence="2" key="3">
    <citation type="submission" date="2014-04" db="EMBL/GenBank/DDBJ databases">
        <authorList>
            <person name="Harrison E."/>
        </authorList>
    </citation>
    <scope>NUCLEOTIDE SEQUENCE</scope>
    <source>
        <strain evidence="2">8238</strain>
    </source>
</reference>
<dbReference type="EMBL" id="AB924575">
    <property type="protein sequence ID" value="BAT23698.1"/>
    <property type="molecule type" value="Genomic_DNA"/>
</dbReference>
<evidence type="ECO:0000313" key="2">
    <source>
        <dbReference type="EMBL" id="BAT23698.1"/>
    </source>
</evidence>
<reference evidence="1" key="2">
    <citation type="submission" date="2013-05" db="EMBL/GenBank/DDBJ databases">
        <authorList>
            <person name="Yi-Jiun P."/>
        </authorList>
    </citation>
    <scope>NUCLEOTIDE SEQUENCE</scope>
    <source>
        <strain evidence="1">8238</strain>
    </source>
</reference>
<dbReference type="AlphaFoldDB" id="W0S9S5"/>